<evidence type="ECO:0000256" key="1">
    <source>
        <dbReference type="SAM" id="Phobius"/>
    </source>
</evidence>
<keyword evidence="1" id="KW-0472">Membrane</keyword>
<keyword evidence="1" id="KW-1133">Transmembrane helix</keyword>
<organism evidence="2 3">
    <name type="scientific">Clostridium cavendishii DSM 21758</name>
    <dbReference type="NCBI Taxonomy" id="1121302"/>
    <lineage>
        <taxon>Bacteria</taxon>
        <taxon>Bacillati</taxon>
        <taxon>Bacillota</taxon>
        <taxon>Clostridia</taxon>
        <taxon>Eubacteriales</taxon>
        <taxon>Clostridiaceae</taxon>
        <taxon>Clostridium</taxon>
    </lineage>
</organism>
<keyword evidence="1" id="KW-0812">Transmembrane</keyword>
<keyword evidence="3" id="KW-1185">Reference proteome</keyword>
<reference evidence="2 3" key="1">
    <citation type="submission" date="2016-11" db="EMBL/GenBank/DDBJ databases">
        <authorList>
            <person name="Jaros S."/>
            <person name="Januszkiewicz K."/>
            <person name="Wedrychowicz H."/>
        </authorList>
    </citation>
    <scope>NUCLEOTIDE SEQUENCE [LARGE SCALE GENOMIC DNA]</scope>
    <source>
        <strain evidence="2 3">DSM 21758</strain>
    </source>
</reference>
<dbReference type="RefSeq" id="WP_072985418.1">
    <property type="nucleotide sequence ID" value="NZ_FQZB01000005.1"/>
</dbReference>
<dbReference type="AlphaFoldDB" id="A0A1M6EDM6"/>
<dbReference type="EMBL" id="FQZB01000005">
    <property type="protein sequence ID" value="SHI83582.1"/>
    <property type="molecule type" value="Genomic_DNA"/>
</dbReference>
<feature type="transmembrane region" description="Helical" evidence="1">
    <location>
        <begin position="125"/>
        <end position="147"/>
    </location>
</feature>
<accession>A0A1M6EDM6</accession>
<proteinExistence type="predicted"/>
<dbReference type="Proteomes" id="UP000184310">
    <property type="component" value="Unassembled WGS sequence"/>
</dbReference>
<name>A0A1M6EDM6_9CLOT</name>
<gene>
    <name evidence="2" type="ORF">SAMN02745163_00828</name>
</gene>
<evidence type="ECO:0000313" key="2">
    <source>
        <dbReference type="EMBL" id="SHI83582.1"/>
    </source>
</evidence>
<dbReference type="STRING" id="1121302.SAMN02745163_00828"/>
<feature type="transmembrane region" description="Helical" evidence="1">
    <location>
        <begin position="17"/>
        <end position="35"/>
    </location>
</feature>
<feature type="transmembrane region" description="Helical" evidence="1">
    <location>
        <begin position="182"/>
        <end position="204"/>
    </location>
</feature>
<feature type="transmembrane region" description="Helical" evidence="1">
    <location>
        <begin position="87"/>
        <end position="113"/>
    </location>
</feature>
<protein>
    <submittedName>
        <fullName evidence="2">Uncharacterized protein</fullName>
    </submittedName>
</protein>
<sequence length="210" mass="24677">MFTLCKVVWEKNKTSKLIMLMGPIIILTVSLLETIGNKGKVDSIYNASELFIYQQIIFFWMLIITEFSRETSIFSMPVRKKDIIKEYYICSLIYFVFYTFINMCVRIVVFKLYNANAVQFERLSILGIQEFLFLTLTVLIILPLIILYKNWGMILAAVLFYIEHRIKIISVDYVWLIVKNNLLISIGLTMLLSYISYKIVLLLFNKKPCV</sequence>
<feature type="transmembrane region" description="Helical" evidence="1">
    <location>
        <begin position="50"/>
        <end position="67"/>
    </location>
</feature>
<evidence type="ECO:0000313" key="3">
    <source>
        <dbReference type="Proteomes" id="UP000184310"/>
    </source>
</evidence>